<dbReference type="AlphaFoldDB" id="A0A537LHF9"/>
<dbReference type="Pfam" id="PF18765">
    <property type="entry name" value="Polbeta"/>
    <property type="match status" value="1"/>
</dbReference>
<sequence length="299" mass="32437">MTAVDALKAFFSRERDVAAAYLYGRYADDRTWPDSDIEIAILFPDRVGEEDMSGYLERLSAANPLADAPGILMPSALNTHILPVIHEILSGADVLVVNDPETRDAFARRAAARLDDERTALLDDAKESILQARNLGLGLLGSPGFVLPQPPRFLDPIRIGWRLARILGSSAVLEASTRDADAAGRDPESLGQLIGWFSNGTGAATGIAKAMLNIFGMPRPSRRWEVFLPLADAKMITMDLALQLGAAVEARWQLLTGSGLAAPERIVTSIRASLPPILSFARLAAWYCEVPGVRDQKLH</sequence>
<protein>
    <submittedName>
        <fullName evidence="2">Nucleotidyltransferase domain-containing protein</fullName>
    </submittedName>
</protein>
<keyword evidence="2" id="KW-0808">Transferase</keyword>
<feature type="domain" description="Polymerase beta nucleotidyltransferase" evidence="1">
    <location>
        <begin position="7"/>
        <end position="96"/>
    </location>
</feature>
<dbReference type="CDD" id="cd05403">
    <property type="entry name" value="NT_KNTase_like"/>
    <property type="match status" value="1"/>
</dbReference>
<evidence type="ECO:0000313" key="2">
    <source>
        <dbReference type="EMBL" id="TMJ07392.1"/>
    </source>
</evidence>
<dbReference type="Gene3D" id="3.30.460.10">
    <property type="entry name" value="Beta Polymerase, domain 2"/>
    <property type="match status" value="1"/>
</dbReference>
<evidence type="ECO:0000313" key="4">
    <source>
        <dbReference type="Proteomes" id="UP000315217"/>
    </source>
</evidence>
<comment type="caution">
    <text evidence="2">The sequence shown here is derived from an EMBL/GenBank/DDBJ whole genome shotgun (WGS) entry which is preliminary data.</text>
</comment>
<reference evidence="4 5" key="1">
    <citation type="journal article" date="2019" name="Nat. Microbiol.">
        <title>Mediterranean grassland soil C-N compound turnover is dependent on rainfall and depth, and is mediated by genomically divergent microorganisms.</title>
        <authorList>
            <person name="Diamond S."/>
            <person name="Andeer P.F."/>
            <person name="Li Z."/>
            <person name="Crits-Christoph A."/>
            <person name="Burstein D."/>
            <person name="Anantharaman K."/>
            <person name="Lane K.R."/>
            <person name="Thomas B.C."/>
            <person name="Pan C."/>
            <person name="Northen T.R."/>
            <person name="Banfield J.F."/>
        </authorList>
    </citation>
    <scope>NUCLEOTIDE SEQUENCE [LARGE SCALE GENOMIC DNA]</scope>
    <source>
        <strain evidence="3">NP_1</strain>
        <strain evidence="2">NP_2</strain>
    </source>
</reference>
<organism evidence="2 5">
    <name type="scientific">Candidatus Segetimicrobium genomatis</name>
    <dbReference type="NCBI Taxonomy" id="2569760"/>
    <lineage>
        <taxon>Bacteria</taxon>
        <taxon>Bacillati</taxon>
        <taxon>Candidatus Sysuimicrobiota</taxon>
        <taxon>Candidatus Sysuimicrobiia</taxon>
        <taxon>Candidatus Sysuimicrobiales</taxon>
        <taxon>Candidatus Segetimicrobiaceae</taxon>
        <taxon>Candidatus Segetimicrobium</taxon>
    </lineage>
</organism>
<evidence type="ECO:0000313" key="5">
    <source>
        <dbReference type="Proteomes" id="UP000318661"/>
    </source>
</evidence>
<accession>A0A537LHF9</accession>
<dbReference type="Proteomes" id="UP000315217">
    <property type="component" value="Unassembled WGS sequence"/>
</dbReference>
<dbReference type="EMBL" id="VBAJ01000181">
    <property type="protein sequence ID" value="TMJ07392.1"/>
    <property type="molecule type" value="Genomic_DNA"/>
</dbReference>
<evidence type="ECO:0000259" key="1">
    <source>
        <dbReference type="Pfam" id="PF18765"/>
    </source>
</evidence>
<evidence type="ECO:0000313" key="3">
    <source>
        <dbReference type="EMBL" id="TMJ11276.1"/>
    </source>
</evidence>
<dbReference type="GO" id="GO:0016740">
    <property type="term" value="F:transferase activity"/>
    <property type="evidence" value="ECO:0007669"/>
    <property type="project" value="UniProtKB-KW"/>
</dbReference>
<dbReference type="InterPro" id="IPR041633">
    <property type="entry name" value="Polbeta"/>
</dbReference>
<dbReference type="InterPro" id="IPR043519">
    <property type="entry name" value="NT_sf"/>
</dbReference>
<dbReference type="EMBL" id="VBAI01000072">
    <property type="protein sequence ID" value="TMJ11276.1"/>
    <property type="molecule type" value="Genomic_DNA"/>
</dbReference>
<proteinExistence type="predicted"/>
<dbReference type="Proteomes" id="UP000318661">
    <property type="component" value="Unassembled WGS sequence"/>
</dbReference>
<gene>
    <name evidence="3" type="ORF">E6G98_05295</name>
    <name evidence="2" type="ORF">E6G99_06885</name>
</gene>
<name>A0A537LHF9_9BACT</name>
<dbReference type="SUPFAM" id="SSF81301">
    <property type="entry name" value="Nucleotidyltransferase"/>
    <property type="match status" value="1"/>
</dbReference>